<feature type="domain" description="LicD/FKTN/FKRP nucleotidyltransferase" evidence="7">
    <location>
        <begin position="132"/>
        <end position="235"/>
    </location>
</feature>
<comment type="caution">
    <text evidence="8">The sequence shown here is derived from an EMBL/GenBank/DDBJ whole genome shotgun (WGS) entry which is preliminary data.</text>
</comment>
<evidence type="ECO:0000256" key="2">
    <source>
        <dbReference type="ARBA" id="ARBA00022692"/>
    </source>
</evidence>
<dbReference type="InterPro" id="IPR007074">
    <property type="entry name" value="LicD/FKTN/FKRP_NTP_transf"/>
</dbReference>
<feature type="chain" id="PRO_5034049211" description="LicD/FKTN/FKRP nucleotidyltransferase domain-containing protein" evidence="6">
    <location>
        <begin position="20"/>
        <end position="337"/>
    </location>
</feature>
<feature type="region of interest" description="Disordered" evidence="5">
    <location>
        <begin position="311"/>
        <end position="337"/>
    </location>
</feature>
<evidence type="ECO:0000256" key="3">
    <source>
        <dbReference type="ARBA" id="ARBA00022989"/>
    </source>
</evidence>
<dbReference type="PROSITE" id="PS51318">
    <property type="entry name" value="TAT"/>
    <property type="match status" value="1"/>
</dbReference>
<feature type="region of interest" description="Disordered" evidence="5">
    <location>
        <begin position="70"/>
        <end position="92"/>
    </location>
</feature>
<reference evidence="8 9" key="1">
    <citation type="journal article" date="2020" name="Genome Biol. Evol.">
        <title>A new high-quality draft genome assembly of the Chinese cordyceps Ophiocordyceps sinensis.</title>
        <authorList>
            <person name="Shu R."/>
            <person name="Zhang J."/>
            <person name="Meng Q."/>
            <person name="Zhang H."/>
            <person name="Zhou G."/>
            <person name="Li M."/>
            <person name="Wu P."/>
            <person name="Zhao Y."/>
            <person name="Chen C."/>
            <person name="Qin Q."/>
        </authorList>
    </citation>
    <scope>NUCLEOTIDE SEQUENCE [LARGE SCALE GENOMIC DNA]</scope>
    <source>
        <strain evidence="8 9">IOZ07</strain>
    </source>
</reference>
<keyword evidence="9" id="KW-1185">Reference proteome</keyword>
<keyword evidence="6" id="KW-0732">Signal</keyword>
<feature type="signal peptide" evidence="6">
    <location>
        <begin position="1"/>
        <end position="19"/>
    </location>
</feature>
<dbReference type="GO" id="GO:0016020">
    <property type="term" value="C:membrane"/>
    <property type="evidence" value="ECO:0007669"/>
    <property type="project" value="UniProtKB-SubCell"/>
</dbReference>
<evidence type="ECO:0000259" key="7">
    <source>
        <dbReference type="Pfam" id="PF04991"/>
    </source>
</evidence>
<name>A0A8H4LVD5_9HYPO</name>
<dbReference type="InterPro" id="IPR009644">
    <property type="entry name" value="FKTN/MNN4/W02B3.4-1"/>
</dbReference>
<evidence type="ECO:0000256" key="6">
    <source>
        <dbReference type="SAM" id="SignalP"/>
    </source>
</evidence>
<evidence type="ECO:0000256" key="1">
    <source>
        <dbReference type="ARBA" id="ARBA00004167"/>
    </source>
</evidence>
<evidence type="ECO:0000256" key="5">
    <source>
        <dbReference type="SAM" id="MobiDB-lite"/>
    </source>
</evidence>
<protein>
    <recommendedName>
        <fullName evidence="7">LicD/FKTN/FKRP nucleotidyltransferase domain-containing protein</fullName>
    </recommendedName>
</protein>
<comment type="subcellular location">
    <subcellularLocation>
        <location evidence="1">Membrane</location>
        <topology evidence="1">Single-pass membrane protein</topology>
    </subcellularLocation>
</comment>
<dbReference type="AlphaFoldDB" id="A0A8H4LVD5"/>
<keyword evidence="4" id="KW-0472">Membrane</keyword>
<dbReference type="PANTHER" id="PTHR15407:SF28">
    <property type="entry name" value="RIBITOL-5-PHOSPHATE TRANSFERASE FKTN"/>
    <property type="match status" value="1"/>
</dbReference>
<feature type="compositionally biased region" description="Basic and acidic residues" evidence="5">
    <location>
        <begin position="311"/>
        <end position="322"/>
    </location>
</feature>
<dbReference type="Pfam" id="PF04991">
    <property type="entry name" value="LicD"/>
    <property type="match status" value="1"/>
</dbReference>
<evidence type="ECO:0000256" key="4">
    <source>
        <dbReference type="ARBA" id="ARBA00023136"/>
    </source>
</evidence>
<dbReference type="EMBL" id="JAAVMX010000008">
    <property type="protein sequence ID" value="KAF4505876.1"/>
    <property type="molecule type" value="Genomic_DNA"/>
</dbReference>
<dbReference type="OrthoDB" id="444255at2759"/>
<evidence type="ECO:0000313" key="8">
    <source>
        <dbReference type="EMBL" id="KAF4505876.1"/>
    </source>
</evidence>
<evidence type="ECO:0000313" key="9">
    <source>
        <dbReference type="Proteomes" id="UP000557566"/>
    </source>
</evidence>
<keyword evidence="2" id="KW-0812">Transmembrane</keyword>
<keyword evidence="3" id="KW-1133">Transmembrane helix</keyword>
<feature type="compositionally biased region" description="Basic and acidic residues" evidence="5">
    <location>
        <begin position="328"/>
        <end position="337"/>
    </location>
</feature>
<dbReference type="PANTHER" id="PTHR15407">
    <property type="entry name" value="FUKUTIN-RELATED"/>
    <property type="match status" value="1"/>
</dbReference>
<gene>
    <name evidence="8" type="ORF">G6O67_007779</name>
</gene>
<organism evidence="8 9">
    <name type="scientific">Ophiocordyceps sinensis</name>
    <dbReference type="NCBI Taxonomy" id="72228"/>
    <lineage>
        <taxon>Eukaryota</taxon>
        <taxon>Fungi</taxon>
        <taxon>Dikarya</taxon>
        <taxon>Ascomycota</taxon>
        <taxon>Pezizomycotina</taxon>
        <taxon>Sordariomycetes</taxon>
        <taxon>Hypocreomycetidae</taxon>
        <taxon>Hypocreales</taxon>
        <taxon>Ophiocordycipitaceae</taxon>
        <taxon>Ophiocordyceps</taxon>
    </lineage>
</organism>
<proteinExistence type="predicted"/>
<dbReference type="Proteomes" id="UP000557566">
    <property type="component" value="Unassembled WGS sequence"/>
</dbReference>
<sequence>MPSLRSLLVAALAAATVAAAPSLVSPAHRRAAVDKPRLLGPRGSGDEASSAKTVLADTAIAEPVLAKTVLPRDESKPKQKSKPLTPKYFREPGGSLSRSHYDQRFFHSEIAYDEHRGVLSDLVRSYMATMDAHGVETWLAHGTLLGWWWSGRVMPWDYDLDVQVSNDTMEWLGRRLNRTEHPYRAPVDAASKTYLLDVNPHHVDVTRGDGKNIIDARWIDMANGMFIDITALRERDPAAPGVWSCKNAHRYASQDLWPMRLTDFEGARVRVPYSVGSILSAEYGEKSLVIEEHAGHRWDRATKEWVKMTPDDKVRSINDARERKKQQMIRDARPPAP</sequence>
<dbReference type="GO" id="GO:0009100">
    <property type="term" value="P:glycoprotein metabolic process"/>
    <property type="evidence" value="ECO:0007669"/>
    <property type="project" value="UniProtKB-ARBA"/>
</dbReference>
<dbReference type="InterPro" id="IPR006311">
    <property type="entry name" value="TAT_signal"/>
</dbReference>
<accession>A0A8H4LVD5</accession>